<accession>A0A7G9G9K2</accession>
<dbReference type="InterPro" id="IPR036129">
    <property type="entry name" value="Glycerate_kinase_sf"/>
</dbReference>
<keyword evidence="3 4" id="KW-0418">Kinase</keyword>
<evidence type="ECO:0000256" key="2">
    <source>
        <dbReference type="ARBA" id="ARBA00022679"/>
    </source>
</evidence>
<dbReference type="PANTHER" id="PTHR21599:SF0">
    <property type="entry name" value="GLYCERATE KINASE"/>
    <property type="match status" value="1"/>
</dbReference>
<protein>
    <submittedName>
        <fullName evidence="5">Glycerate kinase</fullName>
    </submittedName>
</protein>
<gene>
    <name evidence="5" type="ORF">H9Q79_11130</name>
</gene>
<dbReference type="SUPFAM" id="SSF110738">
    <property type="entry name" value="Glycerate kinase I"/>
    <property type="match status" value="1"/>
</dbReference>
<dbReference type="NCBIfam" id="TIGR00045">
    <property type="entry name" value="glycerate kinase"/>
    <property type="match status" value="1"/>
</dbReference>
<dbReference type="GO" id="GO:0031388">
    <property type="term" value="P:organic acid phosphorylation"/>
    <property type="evidence" value="ECO:0007669"/>
    <property type="project" value="UniProtKB-UniRule"/>
</dbReference>
<sequence length="376" mass="39435">MKKCIVIPDSFKGTLSSEEVCRIVSDKIREIEPGCEVVAIPVADGGEGTVDCFLYAADAKKIEVETQGPYGETVAAYYARMGDTAVIEMAQAAGLPQVEGRENPALTSTYGVGLILRHAVEHGCKKLVIGLGGSCTNDAACGLAAAVGTKFFDRMGQNFIPAGGNLKNVEKIDVSETRKLLNGCQVIAMCDIDHPMHGTGGAAYIFAPQKGADEAAVKELDDNLKALDAAIKRELGKEVAEIPGAGAAGAMGAGIVAFLDGELQPGIRTVLELVHFDEALEGADLVITGEGKIDGQSLHGKVVVGVAERAARKGVPVVAVVGSVGEEAEKAYDMGVTAIFSINRQAVDFSVSRYQSRENLAATAEALIRFQKAFHR</sequence>
<dbReference type="RefSeq" id="WP_118642934.1">
    <property type="nucleotide sequence ID" value="NZ_CP060635.1"/>
</dbReference>
<organism evidence="5 6">
    <name type="scientific">Wansuia hejianensis</name>
    <dbReference type="NCBI Taxonomy" id="2763667"/>
    <lineage>
        <taxon>Bacteria</taxon>
        <taxon>Bacillati</taxon>
        <taxon>Bacillota</taxon>
        <taxon>Clostridia</taxon>
        <taxon>Lachnospirales</taxon>
        <taxon>Lachnospiraceae</taxon>
        <taxon>Wansuia</taxon>
    </lineage>
</organism>
<dbReference type="PANTHER" id="PTHR21599">
    <property type="entry name" value="GLYCERATE KINASE"/>
    <property type="match status" value="1"/>
</dbReference>
<dbReference type="AlphaFoldDB" id="A0A7G9G9K2"/>
<dbReference type="PIRSF" id="PIRSF006078">
    <property type="entry name" value="GlxK"/>
    <property type="match status" value="1"/>
</dbReference>
<proteinExistence type="inferred from homology"/>
<dbReference type="Gene3D" id="3.90.1510.10">
    <property type="entry name" value="Glycerate kinase, domain 2"/>
    <property type="match status" value="1"/>
</dbReference>
<dbReference type="KEGG" id="whj:H9Q79_11130"/>
<evidence type="ECO:0000256" key="1">
    <source>
        <dbReference type="ARBA" id="ARBA00006284"/>
    </source>
</evidence>
<dbReference type="InterPro" id="IPR018197">
    <property type="entry name" value="Glycerate_kinase_RE-like"/>
</dbReference>
<comment type="similarity">
    <text evidence="1 4">Belongs to the glycerate kinase type-1 family.</text>
</comment>
<keyword evidence="2 4" id="KW-0808">Transferase</keyword>
<evidence type="ECO:0000313" key="6">
    <source>
        <dbReference type="Proteomes" id="UP000515860"/>
    </source>
</evidence>
<dbReference type="InterPro" id="IPR018193">
    <property type="entry name" value="Glyc_kinase_flavodox-like_fold"/>
</dbReference>
<dbReference type="InterPro" id="IPR004381">
    <property type="entry name" value="Glycerate_kinase"/>
</dbReference>
<dbReference type="Gene3D" id="3.40.50.10350">
    <property type="entry name" value="Glycerate kinase, domain 1"/>
    <property type="match status" value="1"/>
</dbReference>
<dbReference type="EMBL" id="CP060635">
    <property type="protein sequence ID" value="QNM07484.1"/>
    <property type="molecule type" value="Genomic_DNA"/>
</dbReference>
<evidence type="ECO:0000256" key="4">
    <source>
        <dbReference type="PIRNR" id="PIRNR006078"/>
    </source>
</evidence>
<dbReference type="Proteomes" id="UP000515860">
    <property type="component" value="Chromosome"/>
</dbReference>
<name>A0A7G9G9K2_9FIRM</name>
<reference evidence="5 6" key="1">
    <citation type="submission" date="2020-08" db="EMBL/GenBank/DDBJ databases">
        <authorList>
            <person name="Liu C."/>
            <person name="Sun Q."/>
        </authorList>
    </citation>
    <scope>NUCLEOTIDE SEQUENCE [LARGE SCALE GENOMIC DNA]</scope>
    <source>
        <strain evidence="5 6">NSJ-29</strain>
    </source>
</reference>
<evidence type="ECO:0000256" key="3">
    <source>
        <dbReference type="ARBA" id="ARBA00022777"/>
    </source>
</evidence>
<evidence type="ECO:0000313" key="5">
    <source>
        <dbReference type="EMBL" id="QNM07484.1"/>
    </source>
</evidence>
<keyword evidence="6" id="KW-1185">Reference proteome</keyword>
<dbReference type="Pfam" id="PF02595">
    <property type="entry name" value="Gly_kinase"/>
    <property type="match status" value="1"/>
</dbReference>
<dbReference type="GO" id="GO:0008887">
    <property type="term" value="F:glycerate kinase activity"/>
    <property type="evidence" value="ECO:0007669"/>
    <property type="project" value="UniProtKB-UniRule"/>
</dbReference>